<accession>A0A016VZN4</accession>
<evidence type="ECO:0000256" key="1">
    <source>
        <dbReference type="SAM" id="MobiDB-lite"/>
    </source>
</evidence>
<evidence type="ECO:0000313" key="2">
    <source>
        <dbReference type="EMBL" id="EYC32870.1"/>
    </source>
</evidence>
<evidence type="ECO:0000313" key="3">
    <source>
        <dbReference type="Proteomes" id="UP000024635"/>
    </source>
</evidence>
<dbReference type="Proteomes" id="UP000024635">
    <property type="component" value="Unassembled WGS sequence"/>
</dbReference>
<proteinExistence type="predicted"/>
<dbReference type="EMBL" id="JARK01001338">
    <property type="protein sequence ID" value="EYC32870.1"/>
    <property type="molecule type" value="Genomic_DNA"/>
</dbReference>
<organism evidence="2 3">
    <name type="scientific">Ancylostoma ceylanicum</name>
    <dbReference type="NCBI Taxonomy" id="53326"/>
    <lineage>
        <taxon>Eukaryota</taxon>
        <taxon>Metazoa</taxon>
        <taxon>Ecdysozoa</taxon>
        <taxon>Nematoda</taxon>
        <taxon>Chromadorea</taxon>
        <taxon>Rhabditida</taxon>
        <taxon>Rhabditina</taxon>
        <taxon>Rhabditomorpha</taxon>
        <taxon>Strongyloidea</taxon>
        <taxon>Ancylostomatidae</taxon>
        <taxon>Ancylostomatinae</taxon>
        <taxon>Ancylostoma</taxon>
    </lineage>
</organism>
<name>A0A016VZN4_9BILA</name>
<keyword evidence="3" id="KW-1185">Reference proteome</keyword>
<sequence length="81" mass="9030">MIPHLDIYVAALIHRQKFSCNCSYANTLSNANSSPYRVHADRTKVVITCRDSPKRLSSGTNAEHHTTHGPPLLSSSRTSFY</sequence>
<reference evidence="3" key="1">
    <citation type="journal article" date="2015" name="Nat. Genet.">
        <title>The genome and transcriptome of the zoonotic hookworm Ancylostoma ceylanicum identify infection-specific gene families.</title>
        <authorList>
            <person name="Schwarz E.M."/>
            <person name="Hu Y."/>
            <person name="Antoshechkin I."/>
            <person name="Miller M.M."/>
            <person name="Sternberg P.W."/>
            <person name="Aroian R.V."/>
        </authorList>
    </citation>
    <scope>NUCLEOTIDE SEQUENCE</scope>
    <source>
        <strain evidence="3">HY135</strain>
    </source>
</reference>
<dbReference type="AlphaFoldDB" id="A0A016VZN4"/>
<feature type="region of interest" description="Disordered" evidence="1">
    <location>
        <begin position="53"/>
        <end position="81"/>
    </location>
</feature>
<comment type="caution">
    <text evidence="2">The sequence shown here is derived from an EMBL/GenBank/DDBJ whole genome shotgun (WGS) entry which is preliminary data.</text>
</comment>
<gene>
    <name evidence="2" type="primary">Acey_s0002.g1134</name>
    <name evidence="2" type="ORF">Y032_0002g1134</name>
</gene>
<protein>
    <submittedName>
        <fullName evidence="2">Uncharacterized protein</fullName>
    </submittedName>
</protein>